<name>A0A0K2VFK3_LEPSM</name>
<evidence type="ECO:0000313" key="2">
    <source>
        <dbReference type="EMBL" id="CDW48711.1"/>
    </source>
</evidence>
<proteinExistence type="predicted"/>
<feature type="transmembrane region" description="Helical" evidence="1">
    <location>
        <begin position="6"/>
        <end position="25"/>
    </location>
</feature>
<dbReference type="AlphaFoldDB" id="A0A0K2VFK3"/>
<dbReference type="EMBL" id="HACA01031350">
    <property type="protein sequence ID" value="CDW48711.1"/>
    <property type="molecule type" value="Transcribed_RNA"/>
</dbReference>
<keyword evidence="1" id="KW-0472">Membrane</keyword>
<reference evidence="2" key="1">
    <citation type="submission" date="2014-05" db="EMBL/GenBank/DDBJ databases">
        <authorList>
            <person name="Chronopoulou M."/>
        </authorList>
    </citation>
    <scope>NUCLEOTIDE SEQUENCE</scope>
    <source>
        <tissue evidence="2">Whole organism</tissue>
    </source>
</reference>
<sequence length="47" mass="5509">MIPTGSMFWISPCSMFWISSILKFTRRSLRSKRKIYSVFFSGKASKL</sequence>
<keyword evidence="1" id="KW-0812">Transmembrane</keyword>
<keyword evidence="1" id="KW-1133">Transmembrane helix</keyword>
<evidence type="ECO:0000256" key="1">
    <source>
        <dbReference type="SAM" id="Phobius"/>
    </source>
</evidence>
<protein>
    <submittedName>
        <fullName evidence="2">Uncharacterized protein</fullName>
    </submittedName>
</protein>
<accession>A0A0K2VFK3</accession>
<organism evidence="2">
    <name type="scientific">Lepeophtheirus salmonis</name>
    <name type="common">Salmon louse</name>
    <name type="synonym">Caligus salmonis</name>
    <dbReference type="NCBI Taxonomy" id="72036"/>
    <lineage>
        <taxon>Eukaryota</taxon>
        <taxon>Metazoa</taxon>
        <taxon>Ecdysozoa</taxon>
        <taxon>Arthropoda</taxon>
        <taxon>Crustacea</taxon>
        <taxon>Multicrustacea</taxon>
        <taxon>Hexanauplia</taxon>
        <taxon>Copepoda</taxon>
        <taxon>Siphonostomatoida</taxon>
        <taxon>Caligidae</taxon>
        <taxon>Lepeophtheirus</taxon>
    </lineage>
</organism>